<feature type="compositionally biased region" description="Basic and acidic residues" evidence="1">
    <location>
        <begin position="104"/>
        <end position="123"/>
    </location>
</feature>
<evidence type="ECO:0000259" key="2">
    <source>
        <dbReference type="Pfam" id="PF13456"/>
    </source>
</evidence>
<dbReference type="GO" id="GO:0003676">
    <property type="term" value="F:nucleic acid binding"/>
    <property type="evidence" value="ECO:0007669"/>
    <property type="project" value="InterPro"/>
</dbReference>
<dbReference type="InterPro" id="IPR044730">
    <property type="entry name" value="RNase_H-like_dom_plant"/>
</dbReference>
<feature type="region of interest" description="Disordered" evidence="1">
    <location>
        <begin position="63"/>
        <end position="228"/>
    </location>
</feature>
<dbReference type="SUPFAM" id="SSF53098">
    <property type="entry name" value="Ribonuclease H-like"/>
    <property type="match status" value="1"/>
</dbReference>
<feature type="compositionally biased region" description="Basic residues" evidence="1">
    <location>
        <begin position="380"/>
        <end position="395"/>
    </location>
</feature>
<dbReference type="InterPro" id="IPR002156">
    <property type="entry name" value="RNaseH_domain"/>
</dbReference>
<gene>
    <name evidence="3" type="ORF">F2Q70_00042618</name>
</gene>
<sequence>MDTIAASDRWIMIEYPNGDEIVATLLYEKLERHCLKCGRLDHEVRDCLEAKYEKKAMVAAQEDALRSKASVSNKDPPPRSINRPGGPTRHSPRREARFNPYSRRAPDHQTRRSYSRDPPRDMPLHSQHHSHYRQEQPRRSGTSVVNEEENYSHQPRDGHLSKRYKSPPRRDQRTASGNSQSASSPHPWKDERRESQGRVSQRETINSRHTSHATDSRGIPRDRDMYSPVRETLEYTRKEVYDVMLQYTNSTDPAESDARRERLRQAEAQGRLDASAARILQVRQEREETRTDPSPTPPTKSASQDRVPLASRLGPLNQKPDSSSRLPIMDRLGPLLDEITEPSSQPLIEAALIPKRKPGRPPGSRKANASPSAKQVASVKLRKLHAKPPKCKRKLGTSNDKDGQTSNAPKPPRAKRASSNRGIPQGRDFISPKETLSTAIKLAREWCSDSKADPTRPSARINKQMAQGETSVTAVRSDTAWMASSNLAGLGWTILSESGHEYKKRAEFIPSPLVAEGLAMREAIQSCRRSDLQDIRLESDSVQLIQCVNSRTVVTELHSIVSDILAFASDFRSVSFLWIPREKNMAADSLAKMALNALDNVLVVDAINAPN</sequence>
<dbReference type="InterPro" id="IPR036397">
    <property type="entry name" value="RNaseH_sf"/>
</dbReference>
<accession>A0A8S9KLW1</accession>
<dbReference type="InterPro" id="IPR012337">
    <property type="entry name" value="RNaseH-like_sf"/>
</dbReference>
<comment type="caution">
    <text evidence="3">The sequence shown here is derived from an EMBL/GenBank/DDBJ whole genome shotgun (WGS) entry which is preliminary data.</text>
</comment>
<evidence type="ECO:0000313" key="3">
    <source>
        <dbReference type="EMBL" id="KAF2594548.1"/>
    </source>
</evidence>
<feature type="region of interest" description="Disordered" evidence="1">
    <location>
        <begin position="248"/>
        <end position="433"/>
    </location>
</feature>
<dbReference type="PANTHER" id="PTHR47074">
    <property type="entry name" value="BNAC02G40300D PROTEIN"/>
    <property type="match status" value="1"/>
</dbReference>
<proteinExistence type="predicted"/>
<dbReference type="EMBL" id="QGKY02000164">
    <property type="protein sequence ID" value="KAF2594548.1"/>
    <property type="molecule type" value="Genomic_DNA"/>
</dbReference>
<evidence type="ECO:0000256" key="1">
    <source>
        <dbReference type="SAM" id="MobiDB-lite"/>
    </source>
</evidence>
<feature type="compositionally biased region" description="Basic and acidic residues" evidence="1">
    <location>
        <begin position="187"/>
        <end position="196"/>
    </location>
</feature>
<dbReference type="Gene3D" id="3.30.420.10">
    <property type="entry name" value="Ribonuclease H-like superfamily/Ribonuclease H"/>
    <property type="match status" value="1"/>
</dbReference>
<feature type="domain" description="RNase H type-1" evidence="2">
    <location>
        <begin position="477"/>
        <end position="594"/>
    </location>
</feature>
<feature type="compositionally biased region" description="Basic and acidic residues" evidence="1">
    <location>
        <begin position="212"/>
        <end position="228"/>
    </location>
</feature>
<dbReference type="GO" id="GO:0004523">
    <property type="term" value="F:RNA-DNA hybrid ribonuclease activity"/>
    <property type="evidence" value="ECO:0007669"/>
    <property type="project" value="InterPro"/>
</dbReference>
<feature type="compositionally biased region" description="Polar residues" evidence="1">
    <location>
        <begin position="197"/>
        <end position="208"/>
    </location>
</feature>
<dbReference type="AlphaFoldDB" id="A0A8S9KLW1"/>
<protein>
    <recommendedName>
        <fullName evidence="2">RNase H type-1 domain-containing protein</fullName>
    </recommendedName>
</protein>
<dbReference type="Pfam" id="PF13456">
    <property type="entry name" value="RVT_3"/>
    <property type="match status" value="1"/>
</dbReference>
<dbReference type="PANTHER" id="PTHR47074:SF11">
    <property type="entry name" value="REVERSE TRANSCRIPTASE-LIKE PROTEIN"/>
    <property type="match status" value="1"/>
</dbReference>
<feature type="compositionally biased region" description="Basic and acidic residues" evidence="1">
    <location>
        <begin position="256"/>
        <end position="265"/>
    </location>
</feature>
<reference evidence="3" key="1">
    <citation type="submission" date="2019-12" db="EMBL/GenBank/DDBJ databases">
        <title>Genome sequencing and annotation of Brassica cretica.</title>
        <authorList>
            <person name="Studholme D.J."/>
            <person name="Sarris P.F."/>
        </authorList>
    </citation>
    <scope>NUCLEOTIDE SEQUENCE</scope>
    <source>
        <strain evidence="3">PFS-102/07</strain>
        <tissue evidence="3">Leaf</tissue>
    </source>
</reference>
<organism evidence="3">
    <name type="scientific">Brassica cretica</name>
    <name type="common">Mustard</name>
    <dbReference type="NCBI Taxonomy" id="69181"/>
    <lineage>
        <taxon>Eukaryota</taxon>
        <taxon>Viridiplantae</taxon>
        <taxon>Streptophyta</taxon>
        <taxon>Embryophyta</taxon>
        <taxon>Tracheophyta</taxon>
        <taxon>Spermatophyta</taxon>
        <taxon>Magnoliopsida</taxon>
        <taxon>eudicotyledons</taxon>
        <taxon>Gunneridae</taxon>
        <taxon>Pentapetalae</taxon>
        <taxon>rosids</taxon>
        <taxon>malvids</taxon>
        <taxon>Brassicales</taxon>
        <taxon>Brassicaceae</taxon>
        <taxon>Brassiceae</taxon>
        <taxon>Brassica</taxon>
    </lineage>
</organism>
<feature type="compositionally biased region" description="Basic and acidic residues" evidence="1">
    <location>
        <begin position="150"/>
        <end position="160"/>
    </location>
</feature>
<dbReference type="CDD" id="cd06222">
    <property type="entry name" value="RNase_H_like"/>
    <property type="match status" value="1"/>
</dbReference>
<feature type="compositionally biased region" description="Polar residues" evidence="1">
    <location>
        <begin position="174"/>
        <end position="184"/>
    </location>
</feature>
<dbReference type="InterPro" id="IPR052929">
    <property type="entry name" value="RNase_H-like_EbsB-rel"/>
</dbReference>
<name>A0A8S9KLW1_BRACR</name>